<dbReference type="GO" id="GO:0031012">
    <property type="term" value="C:extracellular matrix"/>
    <property type="evidence" value="ECO:0007669"/>
    <property type="project" value="TreeGrafter"/>
</dbReference>
<evidence type="ECO:0000313" key="2">
    <source>
        <dbReference type="Proteomes" id="UP000054313"/>
    </source>
</evidence>
<keyword evidence="2" id="KW-1185">Reference proteome</keyword>
<feature type="non-terminal residue" evidence="1">
    <location>
        <position position="1"/>
    </location>
</feature>
<proteinExistence type="predicted"/>
<feature type="non-terminal residue" evidence="1">
    <location>
        <position position="110"/>
    </location>
</feature>
<dbReference type="PANTHER" id="PTHR33395:SF22">
    <property type="entry name" value="REVERSE TRANSCRIPTASE DOMAIN-CONTAINING PROTEIN"/>
    <property type="match status" value="1"/>
</dbReference>
<dbReference type="EMBL" id="KK620369">
    <property type="protein sequence ID" value="KFV50858.1"/>
    <property type="molecule type" value="Genomic_DNA"/>
</dbReference>
<dbReference type="AlphaFoldDB" id="A0A093H831"/>
<organism evidence="1 2">
    <name type="scientific">Gavia stellata</name>
    <name type="common">Red-throated diver</name>
    <name type="synonym">Colymbus stellatus</name>
    <dbReference type="NCBI Taxonomy" id="37040"/>
    <lineage>
        <taxon>Eukaryota</taxon>
        <taxon>Metazoa</taxon>
        <taxon>Chordata</taxon>
        <taxon>Craniata</taxon>
        <taxon>Vertebrata</taxon>
        <taxon>Euteleostomi</taxon>
        <taxon>Archelosauria</taxon>
        <taxon>Archosauria</taxon>
        <taxon>Dinosauria</taxon>
        <taxon>Saurischia</taxon>
        <taxon>Theropoda</taxon>
        <taxon>Coelurosauria</taxon>
        <taxon>Aves</taxon>
        <taxon>Neognathae</taxon>
        <taxon>Neoaves</taxon>
        <taxon>Aequornithes</taxon>
        <taxon>Gaviiformes</taxon>
        <taxon>Gaviidae</taxon>
        <taxon>Gavia</taxon>
    </lineage>
</organism>
<accession>A0A093H831</accession>
<evidence type="ECO:0008006" key="3">
    <source>
        <dbReference type="Google" id="ProtNLM"/>
    </source>
</evidence>
<sequence length="110" mass="12373">PTIQGKMVSDLLHHLDTHKSMGPDGIHPRALRELAEVLTEPLSNIYQQSWLTGKVPADWRLANVTPIYKKGWKEDPGNYRPVSLTSVPGKVMEQIILSAITRHVQDNQVI</sequence>
<name>A0A093H831_GAVST</name>
<reference evidence="1 2" key="1">
    <citation type="submission" date="2014-04" db="EMBL/GenBank/DDBJ databases">
        <title>Genome evolution of avian class.</title>
        <authorList>
            <person name="Zhang G."/>
            <person name="Li C."/>
        </authorList>
    </citation>
    <scope>NUCLEOTIDE SEQUENCE [LARGE SCALE GENOMIC DNA]</scope>
    <source>
        <strain evidence="1">BGI_N328</strain>
    </source>
</reference>
<dbReference type="Proteomes" id="UP000054313">
    <property type="component" value="Unassembled WGS sequence"/>
</dbReference>
<dbReference type="GO" id="GO:0061343">
    <property type="term" value="P:cell adhesion involved in heart morphogenesis"/>
    <property type="evidence" value="ECO:0007669"/>
    <property type="project" value="TreeGrafter"/>
</dbReference>
<gene>
    <name evidence="1" type="ORF">N328_12513</name>
</gene>
<dbReference type="PANTHER" id="PTHR33395">
    <property type="entry name" value="TRANSCRIPTASE, PUTATIVE-RELATED-RELATED"/>
    <property type="match status" value="1"/>
</dbReference>
<evidence type="ECO:0000313" key="1">
    <source>
        <dbReference type="EMBL" id="KFV50858.1"/>
    </source>
</evidence>
<dbReference type="GO" id="GO:0007508">
    <property type="term" value="P:larval heart development"/>
    <property type="evidence" value="ECO:0007669"/>
    <property type="project" value="TreeGrafter"/>
</dbReference>
<protein>
    <recommendedName>
        <fullName evidence="3">RNA-directed DNA polymerase from mobile element jockey</fullName>
    </recommendedName>
</protein>